<dbReference type="Gene3D" id="3.40.1110.10">
    <property type="entry name" value="Calcium-transporting ATPase, cytoplasmic domain N"/>
    <property type="match status" value="1"/>
</dbReference>
<reference evidence="4" key="1">
    <citation type="submission" date="2025-08" db="UniProtKB">
        <authorList>
            <consortium name="RefSeq"/>
        </authorList>
    </citation>
    <scope>IDENTIFICATION</scope>
</reference>
<evidence type="ECO:0000313" key="3">
    <source>
        <dbReference type="Proteomes" id="UP001652582"/>
    </source>
</evidence>
<proteinExistence type="predicted"/>
<dbReference type="SUPFAM" id="SSF81665">
    <property type="entry name" value="Calcium ATPase, transmembrane domain M"/>
    <property type="match status" value="1"/>
</dbReference>
<evidence type="ECO:0000256" key="1">
    <source>
        <dbReference type="SAM" id="MobiDB-lite"/>
    </source>
</evidence>
<keyword evidence="3" id="KW-1185">Reference proteome</keyword>
<dbReference type="PANTHER" id="PTHR13219:SF6">
    <property type="entry name" value="TRANSMEMBRANE PROTEIN 94"/>
    <property type="match status" value="1"/>
</dbReference>
<sequence>MEDNIQHDKGYSTKAALKKLRDDIHTVIDEHKLRNRIGLGIIKNIISLTSEKVLLSGIAYTVTLVNIVCLILTYLVGGTILAQGYLLWEALFLFILLVINILIAANEEYLYRNEIPHRVKKVLETLDRAIEKCQWKEHHYPHLCAPFSPCVILQWTYRDGIIVNLPWALLVEGDIIVLRPGQEVPGHCQGLQPGDAELFFGQIFLSGSQTKEHLSAPRVRSPHPNKTYRMCETPYLKNLKLALDQATARPVTVFEKQRYLCMVKILEGIVLPVAVALTLAASVARQLCGLPSAHWSEAYLLQTVAASLPLLQIFFPVTWITLNCYGLARFKLLSETRQIYTRPKSCSISEEASDPLIQALSESNLKVDSLGSLGRTFWNILVGREDMVARTANIVHVLGSLSALCCIDKKGILSWPNPTAEKVFFLRNSSPTSHNSSKTSLVESMGHQSHSNLEHIGDTKTNADTSTIVEVLDLTHDQNAPFRVEFDEQRWRTHLARLKPLGLAALLNTCAHAPRHTYAHFCAHLTCEAHYSEDLVPVTNRRCLCELAKQIGFTDSVANSYNIQECLAVFRHLQADTIRRETRFVRSLHLSTRVKVPLPHMLAVLVKDQANQLQMLTQGTADIILDSCVDYWNGRDLTPISPSDRKKIIDFYQRNSLTAYCTAFAYKPLTRGISSAIAAQYLELPADSRPLYAPHSHHWPDAPALHFHSTDSLLFNEITDDDVSDADGYFDMQCNQVFIGMVTMQYQAQSDMVELIERLERACIRFVHFSKENELRSRVFSEKMGLESGWNCHISLMSDKPTSKPGSPLSSQTLGRERGNTASQLTRPDTGDVTTYSGNMSSSKALSMSAPGAINVEHTTVKFDNEIKKTRHSLTTHQGLKLQRGSVATSQASTDSLLNDDADDTGDSPPDACRSLSCLTDSTDHSAPLNFDMSNRAKLPRGIENIRPHIEQVDNVPLLVSLFTDCTANSVHQMIQIMQDYGEVVCVMGSAANCQNMEIFMQADASIAVEPLYPVLCQKMPPYQVPQTCIGPIDLARSLNSVPCSLSLKNKWQSQPYTNYCNTELARAADVSLFALITMSRHFTMCLWNTTQFWICSACFLALIQVVSVMAFGVGALSVGGAAWGSLVGAVLSSALGFAPPPSALMLRAATRPALSFSPRMALFIFWCYACKFLPSIVSILLLYGLTLRSFCEQIAQFTNSTSCWLVYPMGGGNSCLTQEVRSWHGWGDEFYDGLYLAQHITLALVTLHLIIISLSFVHRHSSIWQRRFWSNRVWSTRVVLIIVIQGCASALLARGAYGRCGACGACSLAYAPAAPLCAAYAASPLLVFLLNELIKWQEIKADARNQRRARLDFGTKLGMNSPF</sequence>
<name>A0ABM3LM50_BICAN</name>
<accession>A0ABM3LM50</accession>
<dbReference type="Proteomes" id="UP001652582">
    <property type="component" value="Chromosome 11"/>
</dbReference>
<keyword evidence="2" id="KW-1133">Transmembrane helix</keyword>
<dbReference type="InterPro" id="IPR023299">
    <property type="entry name" value="ATPase_P-typ_cyto_dom_N"/>
</dbReference>
<feature type="transmembrane region" description="Helical" evidence="2">
    <location>
        <begin position="1122"/>
        <end position="1140"/>
    </location>
</feature>
<evidence type="ECO:0000313" key="4">
    <source>
        <dbReference type="RefSeq" id="XP_052740151.1"/>
    </source>
</evidence>
<dbReference type="Gene3D" id="1.20.1110.10">
    <property type="entry name" value="Calcium-transporting ATPase, transmembrane domain"/>
    <property type="match status" value="1"/>
</dbReference>
<keyword evidence="2 4" id="KW-0812">Transmembrane</keyword>
<evidence type="ECO:0000256" key="2">
    <source>
        <dbReference type="SAM" id="Phobius"/>
    </source>
</evidence>
<feature type="transmembrane region" description="Helical" evidence="2">
    <location>
        <begin position="265"/>
        <end position="284"/>
    </location>
</feature>
<dbReference type="PANTHER" id="PTHR13219">
    <property type="entry name" value="TRANSMEMBRANE PROTEIN 94"/>
    <property type="match status" value="1"/>
</dbReference>
<feature type="region of interest" description="Disordered" evidence="1">
    <location>
        <begin position="873"/>
        <end position="910"/>
    </location>
</feature>
<dbReference type="GeneID" id="112049542"/>
<feature type="transmembrane region" description="Helical" evidence="2">
    <location>
        <begin position="1237"/>
        <end position="1258"/>
    </location>
</feature>
<feature type="transmembrane region" description="Helical" evidence="2">
    <location>
        <begin position="82"/>
        <end position="103"/>
    </location>
</feature>
<dbReference type="RefSeq" id="XP_052740151.1">
    <property type="nucleotide sequence ID" value="XM_052884191.1"/>
</dbReference>
<dbReference type="InterPro" id="IPR039720">
    <property type="entry name" value="TMEM94"/>
</dbReference>
<dbReference type="InterPro" id="IPR023298">
    <property type="entry name" value="ATPase_P-typ_TM_dom_sf"/>
</dbReference>
<feature type="transmembrane region" description="Helical" evidence="2">
    <location>
        <begin position="1310"/>
        <end position="1331"/>
    </location>
</feature>
<organism evidence="3 4">
    <name type="scientific">Bicyclus anynana</name>
    <name type="common">Squinting bush brown butterfly</name>
    <dbReference type="NCBI Taxonomy" id="110368"/>
    <lineage>
        <taxon>Eukaryota</taxon>
        <taxon>Metazoa</taxon>
        <taxon>Ecdysozoa</taxon>
        <taxon>Arthropoda</taxon>
        <taxon>Hexapoda</taxon>
        <taxon>Insecta</taxon>
        <taxon>Pterygota</taxon>
        <taxon>Neoptera</taxon>
        <taxon>Endopterygota</taxon>
        <taxon>Lepidoptera</taxon>
        <taxon>Glossata</taxon>
        <taxon>Ditrysia</taxon>
        <taxon>Papilionoidea</taxon>
        <taxon>Nymphalidae</taxon>
        <taxon>Satyrinae</taxon>
        <taxon>Satyrini</taxon>
        <taxon>Mycalesina</taxon>
        <taxon>Bicyclus</taxon>
    </lineage>
</organism>
<dbReference type="SUPFAM" id="SSF81660">
    <property type="entry name" value="Metal cation-transporting ATPase, ATP-binding domain N"/>
    <property type="match status" value="1"/>
</dbReference>
<protein>
    <submittedName>
        <fullName evidence="4">Transmembrane protein 94</fullName>
    </submittedName>
</protein>
<gene>
    <name evidence="4" type="primary">LOC112049542</name>
</gene>
<feature type="transmembrane region" description="Helical" evidence="2">
    <location>
        <begin position="1279"/>
        <end position="1298"/>
    </location>
</feature>
<feature type="transmembrane region" description="Helical" evidence="2">
    <location>
        <begin position="53"/>
        <end position="76"/>
    </location>
</feature>
<feature type="region of interest" description="Disordered" evidence="1">
    <location>
        <begin position="798"/>
        <end position="835"/>
    </location>
</feature>
<feature type="transmembrane region" description="Helical" evidence="2">
    <location>
        <begin position="1161"/>
        <end position="1184"/>
    </location>
</feature>
<feature type="compositionally biased region" description="Polar residues" evidence="1">
    <location>
        <begin position="804"/>
        <end position="835"/>
    </location>
</feature>
<keyword evidence="2" id="KW-0472">Membrane</keyword>
<feature type="transmembrane region" description="Helical" evidence="2">
    <location>
        <begin position="304"/>
        <end position="328"/>
    </location>
</feature>
<feature type="transmembrane region" description="Helical" evidence="2">
    <location>
        <begin position="1093"/>
        <end position="1116"/>
    </location>
</feature>
<feature type="compositionally biased region" description="Polar residues" evidence="1">
    <location>
        <begin position="886"/>
        <end position="897"/>
    </location>
</feature>